<feature type="non-terminal residue" evidence="2">
    <location>
        <position position="1"/>
    </location>
</feature>
<dbReference type="Pfam" id="PF13585">
    <property type="entry name" value="CHU_C"/>
    <property type="match status" value="1"/>
</dbReference>
<sequence>DVLTTSTTLRDGITYYATSTGTDSDCESSERLAVTITLESCEFPEAFSPNGDGVNDRFFIRNLSSNYPNHKMEIYNRWGEPVYKGKAGDNEGWDGTSSEGSFGSGVLPA</sequence>
<dbReference type="EMBL" id="JAAVJR010001312">
    <property type="protein sequence ID" value="NJW55583.1"/>
    <property type="molecule type" value="Genomic_DNA"/>
</dbReference>
<feature type="region of interest" description="Disordered" evidence="1">
    <location>
        <begin position="86"/>
        <end position="109"/>
    </location>
</feature>
<evidence type="ECO:0000256" key="1">
    <source>
        <dbReference type="SAM" id="MobiDB-lite"/>
    </source>
</evidence>
<feature type="non-terminal residue" evidence="2">
    <location>
        <position position="109"/>
    </location>
</feature>
<comment type="caution">
    <text evidence="2">The sequence shown here is derived from an EMBL/GenBank/DDBJ whole genome shotgun (WGS) entry which is preliminary data.</text>
</comment>
<gene>
    <name evidence="2" type="ORF">HC175_21965</name>
</gene>
<name>A0ABX1DA14_9FLAO</name>
<proteinExistence type="predicted"/>
<evidence type="ECO:0000313" key="2">
    <source>
        <dbReference type="EMBL" id="NJW55583.1"/>
    </source>
</evidence>
<accession>A0ABX1DA14</accession>
<reference evidence="2 3" key="1">
    <citation type="submission" date="2020-03" db="EMBL/GenBank/DDBJ databases">
        <title>Salinimicrobium sp. nov, isolated from SCS.</title>
        <authorList>
            <person name="Cao W.R."/>
        </authorList>
    </citation>
    <scope>NUCLEOTIDE SEQUENCE [LARGE SCALE GENOMIC DNA]</scope>
    <source>
        <strain evidence="3">J15B91</strain>
    </source>
</reference>
<protein>
    <submittedName>
        <fullName evidence="2">Gliding motility-associated C-terminal domain-containing protein</fullName>
    </submittedName>
</protein>
<keyword evidence="3" id="KW-1185">Reference proteome</keyword>
<dbReference type="InterPro" id="IPR026341">
    <property type="entry name" value="T9SS_type_B"/>
</dbReference>
<organism evidence="2 3">
    <name type="scientific">Salinimicrobium oceani</name>
    <dbReference type="NCBI Taxonomy" id="2722702"/>
    <lineage>
        <taxon>Bacteria</taxon>
        <taxon>Pseudomonadati</taxon>
        <taxon>Bacteroidota</taxon>
        <taxon>Flavobacteriia</taxon>
        <taxon>Flavobacteriales</taxon>
        <taxon>Flavobacteriaceae</taxon>
        <taxon>Salinimicrobium</taxon>
    </lineage>
</organism>
<evidence type="ECO:0000313" key="3">
    <source>
        <dbReference type="Proteomes" id="UP000703674"/>
    </source>
</evidence>
<dbReference type="NCBIfam" id="TIGR04131">
    <property type="entry name" value="Bac_Flav_CTERM"/>
    <property type="match status" value="1"/>
</dbReference>
<dbReference type="Proteomes" id="UP000703674">
    <property type="component" value="Unassembled WGS sequence"/>
</dbReference>
<dbReference type="RefSeq" id="WP_168139993.1">
    <property type="nucleotide sequence ID" value="NZ_JAAVJR010001312.1"/>
</dbReference>